<dbReference type="InterPro" id="IPR050639">
    <property type="entry name" value="SSR_resolvase"/>
</dbReference>
<dbReference type="PANTHER" id="PTHR30461:SF23">
    <property type="entry name" value="DNA RECOMBINASE-RELATED"/>
    <property type="match status" value="1"/>
</dbReference>
<protein>
    <submittedName>
        <fullName evidence="3">Recombinase family protein</fullName>
    </submittedName>
</protein>
<dbReference type="Pfam" id="PF07508">
    <property type="entry name" value="Recombinase"/>
    <property type="match status" value="1"/>
</dbReference>
<organism evidence="3 4">
    <name type="scientific">Nocardia aurea</name>
    <dbReference type="NCBI Taxonomy" id="2144174"/>
    <lineage>
        <taxon>Bacteria</taxon>
        <taxon>Bacillati</taxon>
        <taxon>Actinomycetota</taxon>
        <taxon>Actinomycetes</taxon>
        <taxon>Mycobacteriales</taxon>
        <taxon>Nocardiaceae</taxon>
        <taxon>Nocardia</taxon>
    </lineage>
</organism>
<keyword evidence="4" id="KW-1185">Reference proteome</keyword>
<dbReference type="RefSeq" id="WP_357786247.1">
    <property type="nucleotide sequence ID" value="NZ_JBFAKC010000010.1"/>
</dbReference>
<dbReference type="CDD" id="cd00338">
    <property type="entry name" value="Ser_Recombinase"/>
    <property type="match status" value="1"/>
</dbReference>
<dbReference type="InterPro" id="IPR038109">
    <property type="entry name" value="DNA_bind_recomb_sf"/>
</dbReference>
<reference evidence="3 4" key="1">
    <citation type="submission" date="2024-06" db="EMBL/GenBank/DDBJ databases">
        <title>The Natural Products Discovery Center: Release of the First 8490 Sequenced Strains for Exploring Actinobacteria Biosynthetic Diversity.</title>
        <authorList>
            <person name="Kalkreuter E."/>
            <person name="Kautsar S.A."/>
            <person name="Yang D."/>
            <person name="Bader C.D."/>
            <person name="Teijaro C.N."/>
            <person name="Fluegel L."/>
            <person name="Davis C.M."/>
            <person name="Simpson J.R."/>
            <person name="Lauterbach L."/>
            <person name="Steele A.D."/>
            <person name="Gui C."/>
            <person name="Meng S."/>
            <person name="Li G."/>
            <person name="Viehrig K."/>
            <person name="Ye F."/>
            <person name="Su P."/>
            <person name="Kiefer A.F."/>
            <person name="Nichols A."/>
            <person name="Cepeda A.J."/>
            <person name="Yan W."/>
            <person name="Fan B."/>
            <person name="Jiang Y."/>
            <person name="Adhikari A."/>
            <person name="Zheng C.-J."/>
            <person name="Schuster L."/>
            <person name="Cowan T.M."/>
            <person name="Smanski M.J."/>
            <person name="Chevrette M.G."/>
            <person name="De Carvalho L.P.S."/>
            <person name="Shen B."/>
        </authorList>
    </citation>
    <scope>NUCLEOTIDE SEQUENCE [LARGE SCALE GENOMIC DNA]</scope>
    <source>
        <strain evidence="3 4">NPDC050403</strain>
    </source>
</reference>
<dbReference type="SMART" id="SM00857">
    <property type="entry name" value="Resolvase"/>
    <property type="match status" value="1"/>
</dbReference>
<accession>A0ABV3FY79</accession>
<dbReference type="InterPro" id="IPR036162">
    <property type="entry name" value="Resolvase-like_N_sf"/>
</dbReference>
<dbReference type="Gene3D" id="3.40.50.1390">
    <property type="entry name" value="Resolvase, N-terminal catalytic domain"/>
    <property type="match status" value="1"/>
</dbReference>
<feature type="domain" description="Recombinase" evidence="2">
    <location>
        <begin position="187"/>
        <end position="316"/>
    </location>
</feature>
<keyword evidence="1" id="KW-0175">Coiled coil</keyword>
<dbReference type="SUPFAM" id="SSF53041">
    <property type="entry name" value="Resolvase-like"/>
    <property type="match status" value="1"/>
</dbReference>
<comment type="caution">
    <text evidence="3">The sequence shown here is derived from an EMBL/GenBank/DDBJ whole genome shotgun (WGS) entry which is preliminary data.</text>
</comment>
<evidence type="ECO:0000313" key="3">
    <source>
        <dbReference type="EMBL" id="MEV0710384.1"/>
    </source>
</evidence>
<dbReference type="PROSITE" id="PS51737">
    <property type="entry name" value="RECOMBINASE_DNA_BIND"/>
    <property type="match status" value="1"/>
</dbReference>
<sequence>MSADGSEWSTLDGLLGITIEDVGRLEDVLFAFYGRCSTEDNQDPETSYAWQYGNGEKFTLGKIVTSYFDVGQSRSVPWHRRTEAGRLLADMKNPNRGWTAVVVGEGTRCWFGNQFSLVAPLFRTYGVEIWVPELGGRYDPFNPSHNMLMSMLGGMSESERQHVQKRTRAGMDAQVLNEGRHQGGRAPYGYITVDGPPHPNPSRASAGLKLRILILDEPAADVVRRIFREYLQDRGARAIAAGLNRDGILCPSAHHPGQNSHRSGDGWQASTVRAILENPRYTGYAVFGRWSKHEELLDPDDVAAGHVVRFKRANQDRIVRSRRPAHPAIVSVETFTQAYLTRRRKAAGGHQGQARLERTRATTSSNRWYPLRGCIRCELCNRKMEATAKANQIYYRCRVRTLVPGSPVLDTHPITVNLRQTALLGPLNRWIGTVFDPTHRADTIAQLIDAQETVDYEQQRRAAKQRLADAETKLRRHQAAIEAGIEPAALVDAINSAQMDRTIAQAELDTITTLQPIEASELERMIDGLGDISEVLSAGSPADQTALYQALQVEIRYNPERKRATVSVQGPVVNVCVRRGT</sequence>
<dbReference type="PANTHER" id="PTHR30461">
    <property type="entry name" value="DNA-INVERTASE FROM LAMBDOID PROPHAGE"/>
    <property type="match status" value="1"/>
</dbReference>
<proteinExistence type="predicted"/>
<dbReference type="InterPro" id="IPR006119">
    <property type="entry name" value="Resolv_N"/>
</dbReference>
<dbReference type="Gene3D" id="3.90.1750.20">
    <property type="entry name" value="Putative Large Serine Recombinase, Chain B, Domain 2"/>
    <property type="match status" value="1"/>
</dbReference>
<feature type="coiled-coil region" evidence="1">
    <location>
        <begin position="453"/>
        <end position="480"/>
    </location>
</feature>
<evidence type="ECO:0000256" key="1">
    <source>
        <dbReference type="SAM" id="Coils"/>
    </source>
</evidence>
<name>A0ABV3FY79_9NOCA</name>
<dbReference type="Pfam" id="PF00239">
    <property type="entry name" value="Resolvase"/>
    <property type="match status" value="1"/>
</dbReference>
<evidence type="ECO:0000259" key="2">
    <source>
        <dbReference type="PROSITE" id="PS51737"/>
    </source>
</evidence>
<dbReference type="EMBL" id="JBFAKC010000010">
    <property type="protein sequence ID" value="MEV0710384.1"/>
    <property type="molecule type" value="Genomic_DNA"/>
</dbReference>
<evidence type="ECO:0000313" key="4">
    <source>
        <dbReference type="Proteomes" id="UP001551695"/>
    </source>
</evidence>
<dbReference type="InterPro" id="IPR011109">
    <property type="entry name" value="DNA_bind_recombinase_dom"/>
</dbReference>
<dbReference type="Proteomes" id="UP001551695">
    <property type="component" value="Unassembled WGS sequence"/>
</dbReference>
<gene>
    <name evidence="3" type="ORF">AB0I48_22730</name>
</gene>